<evidence type="ECO:0000256" key="1">
    <source>
        <dbReference type="SAM" id="MobiDB-lite"/>
    </source>
</evidence>
<keyword evidence="3" id="KW-1185">Reference proteome</keyword>
<reference evidence="2 3" key="1">
    <citation type="submission" date="2024-09" db="EMBL/GenBank/DDBJ databases">
        <title>Floridaenema gen nov. (Aerosakkonemataceae, Aerosakkonematales ord. nov., Cyanobacteria) from benthic tropical and subtropical fresh waters, with the description of four new species.</title>
        <authorList>
            <person name="Moretto J.A."/>
            <person name="Berthold D.E."/>
            <person name="Lefler F.W."/>
            <person name="Huang I.-S."/>
            <person name="Laughinghouse H. IV."/>
        </authorList>
    </citation>
    <scope>NUCLEOTIDE SEQUENCE [LARGE SCALE GENOMIC DNA]</scope>
    <source>
        <strain evidence="2 3">BLCC-F167</strain>
    </source>
</reference>
<accession>A0ABV4WES3</accession>
<comment type="caution">
    <text evidence="2">The sequence shown here is derived from an EMBL/GenBank/DDBJ whole genome shotgun (WGS) entry which is preliminary data.</text>
</comment>
<sequence>MQFQSLTKIAFGLLAGTSFSISLLPEATLAQTLNTDPSQDFQRQGDAINGGTGQTFDPLNLIHNNNLRPSQSIEEFNQEQKQNVDEAATQFRAIQRQRLQIPDRLIDRLNSNSPTENTTTTQ</sequence>
<evidence type="ECO:0000313" key="2">
    <source>
        <dbReference type="EMBL" id="MFB2833585.1"/>
    </source>
</evidence>
<proteinExistence type="predicted"/>
<dbReference type="EMBL" id="JBHFNT010000037">
    <property type="protein sequence ID" value="MFB2833585.1"/>
    <property type="molecule type" value="Genomic_DNA"/>
</dbReference>
<name>A0ABV4WES3_9CYAN</name>
<gene>
    <name evidence="2" type="ORF">ACE1CA_03535</name>
</gene>
<dbReference type="Proteomes" id="UP001576780">
    <property type="component" value="Unassembled WGS sequence"/>
</dbReference>
<protein>
    <submittedName>
        <fullName evidence="2">Uncharacterized protein</fullName>
    </submittedName>
</protein>
<dbReference type="RefSeq" id="WP_413276041.1">
    <property type="nucleotide sequence ID" value="NZ_JBHFNT010000037.1"/>
</dbReference>
<feature type="region of interest" description="Disordered" evidence="1">
    <location>
        <begin position="35"/>
        <end position="55"/>
    </location>
</feature>
<evidence type="ECO:0000313" key="3">
    <source>
        <dbReference type="Proteomes" id="UP001576780"/>
    </source>
</evidence>
<organism evidence="2 3">
    <name type="scientific">Floridaenema evergladense BLCC-F167</name>
    <dbReference type="NCBI Taxonomy" id="3153639"/>
    <lineage>
        <taxon>Bacteria</taxon>
        <taxon>Bacillati</taxon>
        <taxon>Cyanobacteriota</taxon>
        <taxon>Cyanophyceae</taxon>
        <taxon>Oscillatoriophycideae</taxon>
        <taxon>Aerosakkonematales</taxon>
        <taxon>Aerosakkonemataceae</taxon>
        <taxon>Floridanema</taxon>
        <taxon>Floridanema evergladense</taxon>
    </lineage>
</organism>